<dbReference type="InterPro" id="IPR011053">
    <property type="entry name" value="Single_hybrid_motif"/>
</dbReference>
<protein>
    <recommendedName>
        <fullName evidence="1">Lipoyl-binding domain-containing protein</fullName>
    </recommendedName>
</protein>
<sequence length="144" mass="16266">MKKQYDFKNDRFYNSNHLWAKQDDAELVTIGMDELGLDSLGELVYLTLPPEGTTIEMGKPMGSMEAAKMTGELYAPISGIVIEKNDAVLQNPLLVNEEPYDNGWLVKVEPTNWEKESTAMVSGDKLLGWVEHEIERFETQGILD</sequence>
<dbReference type="EMBL" id="UINC01010560">
    <property type="protein sequence ID" value="SVA46934.1"/>
    <property type="molecule type" value="Genomic_DNA"/>
</dbReference>
<evidence type="ECO:0000313" key="2">
    <source>
        <dbReference type="EMBL" id="SVA46934.1"/>
    </source>
</evidence>
<evidence type="ECO:0000259" key="1">
    <source>
        <dbReference type="PROSITE" id="PS50968"/>
    </source>
</evidence>
<dbReference type="Pfam" id="PF01597">
    <property type="entry name" value="GCV_H"/>
    <property type="match status" value="1"/>
</dbReference>
<dbReference type="InterPro" id="IPR000089">
    <property type="entry name" value="Biotin_lipoyl"/>
</dbReference>
<dbReference type="InterPro" id="IPR002930">
    <property type="entry name" value="GCV_H"/>
</dbReference>
<dbReference type="InterPro" id="IPR033753">
    <property type="entry name" value="GCV_H/Fam206"/>
</dbReference>
<feature type="domain" description="Lipoyl-binding" evidence="1">
    <location>
        <begin position="27"/>
        <end position="109"/>
    </location>
</feature>
<proteinExistence type="predicted"/>
<dbReference type="CDD" id="cd06848">
    <property type="entry name" value="GCS_H"/>
    <property type="match status" value="1"/>
</dbReference>
<dbReference type="GO" id="GO:0009249">
    <property type="term" value="P:protein lipoylation"/>
    <property type="evidence" value="ECO:0007669"/>
    <property type="project" value="TreeGrafter"/>
</dbReference>
<dbReference type="GO" id="GO:0019464">
    <property type="term" value="P:glycine decarboxylation via glycine cleavage system"/>
    <property type="evidence" value="ECO:0007669"/>
    <property type="project" value="InterPro"/>
</dbReference>
<dbReference type="GO" id="GO:0005737">
    <property type="term" value="C:cytoplasm"/>
    <property type="evidence" value="ECO:0007669"/>
    <property type="project" value="TreeGrafter"/>
</dbReference>
<name>A0A381W380_9ZZZZ</name>
<dbReference type="GO" id="GO:0005960">
    <property type="term" value="C:glycine cleavage complex"/>
    <property type="evidence" value="ECO:0007669"/>
    <property type="project" value="InterPro"/>
</dbReference>
<dbReference type="Gene3D" id="2.40.50.100">
    <property type="match status" value="1"/>
</dbReference>
<organism evidence="2">
    <name type="scientific">marine metagenome</name>
    <dbReference type="NCBI Taxonomy" id="408172"/>
    <lineage>
        <taxon>unclassified sequences</taxon>
        <taxon>metagenomes</taxon>
        <taxon>ecological metagenomes</taxon>
    </lineage>
</organism>
<dbReference type="SUPFAM" id="SSF51230">
    <property type="entry name" value="Single hybrid motif"/>
    <property type="match status" value="1"/>
</dbReference>
<reference evidence="2" key="1">
    <citation type="submission" date="2018-05" db="EMBL/GenBank/DDBJ databases">
        <authorList>
            <person name="Lanie J.A."/>
            <person name="Ng W.-L."/>
            <person name="Kazmierczak K.M."/>
            <person name="Andrzejewski T.M."/>
            <person name="Davidsen T.M."/>
            <person name="Wayne K.J."/>
            <person name="Tettelin H."/>
            <person name="Glass J.I."/>
            <person name="Rusch D."/>
            <person name="Podicherti R."/>
            <person name="Tsui H.-C.T."/>
            <person name="Winkler M.E."/>
        </authorList>
    </citation>
    <scope>NUCLEOTIDE SEQUENCE</scope>
</reference>
<dbReference type="AlphaFoldDB" id="A0A381W380"/>
<dbReference type="PROSITE" id="PS50968">
    <property type="entry name" value="BIOTINYL_LIPOYL"/>
    <property type="match status" value="1"/>
</dbReference>
<dbReference type="PANTHER" id="PTHR11715">
    <property type="entry name" value="GLYCINE CLEAVAGE SYSTEM H PROTEIN"/>
    <property type="match status" value="1"/>
</dbReference>
<gene>
    <name evidence="2" type="ORF">METZ01_LOCUS99788</name>
</gene>
<accession>A0A381W380</accession>
<dbReference type="PANTHER" id="PTHR11715:SF3">
    <property type="entry name" value="GLYCINE CLEAVAGE SYSTEM H PROTEIN-RELATED"/>
    <property type="match status" value="1"/>
</dbReference>